<protein>
    <recommendedName>
        <fullName evidence="15">LRRNT domain-containing protein</fullName>
    </recommendedName>
</protein>
<dbReference type="GO" id="GO:0099104">
    <property type="term" value="F:potassium channel activator activity"/>
    <property type="evidence" value="ECO:0007669"/>
    <property type="project" value="TreeGrafter"/>
</dbReference>
<dbReference type="GO" id="GO:0044325">
    <property type="term" value="F:transmembrane transporter binding"/>
    <property type="evidence" value="ECO:0007669"/>
    <property type="project" value="TreeGrafter"/>
</dbReference>
<dbReference type="Pfam" id="PF13855">
    <property type="entry name" value="LRR_8"/>
    <property type="match status" value="1"/>
</dbReference>
<comment type="subcellular location">
    <subcellularLocation>
        <location evidence="1">Cell membrane</location>
        <topology evidence="1">Single-pass membrane protein</topology>
    </subcellularLocation>
</comment>
<dbReference type="InterPro" id="IPR032675">
    <property type="entry name" value="LRR_dom_sf"/>
</dbReference>
<keyword evidence="17" id="KW-1185">Reference proteome</keyword>
<dbReference type="GO" id="GO:0005249">
    <property type="term" value="F:voltage-gated potassium channel activity"/>
    <property type="evidence" value="ECO:0007669"/>
    <property type="project" value="TreeGrafter"/>
</dbReference>
<feature type="signal peptide" evidence="14">
    <location>
        <begin position="1"/>
        <end position="31"/>
    </location>
</feature>
<evidence type="ECO:0000256" key="13">
    <source>
        <dbReference type="SAM" id="Phobius"/>
    </source>
</evidence>
<keyword evidence="6 14" id="KW-0732">Signal</keyword>
<keyword evidence="3" id="KW-1003">Cell membrane</keyword>
<dbReference type="InterPro" id="IPR000372">
    <property type="entry name" value="LRRNT"/>
</dbReference>
<gene>
    <name evidence="16" type="ORF">JRQ81_012196</name>
</gene>
<feature type="transmembrane region" description="Helical" evidence="13">
    <location>
        <begin position="259"/>
        <end position="287"/>
    </location>
</feature>
<evidence type="ECO:0000256" key="14">
    <source>
        <dbReference type="SAM" id="SignalP"/>
    </source>
</evidence>
<dbReference type="PROSITE" id="PS51450">
    <property type="entry name" value="LRR"/>
    <property type="match status" value="1"/>
</dbReference>
<evidence type="ECO:0000256" key="5">
    <source>
        <dbReference type="ARBA" id="ARBA00022692"/>
    </source>
</evidence>
<keyword evidence="8 13" id="KW-1133">Transmembrane helix</keyword>
<dbReference type="PANTHER" id="PTHR46473:SF6">
    <property type="entry name" value="LEUCINE-RICH REPEAT-CONTAINING PROTEIN 52"/>
    <property type="match status" value="1"/>
</dbReference>
<dbReference type="OrthoDB" id="4691307at2759"/>
<evidence type="ECO:0000256" key="8">
    <source>
        <dbReference type="ARBA" id="ARBA00022989"/>
    </source>
</evidence>
<dbReference type="FunFam" id="3.80.10.10:FF:000015">
    <property type="entry name" value="Leucine rich repeat containing 38"/>
    <property type="match status" value="1"/>
</dbReference>
<sequence>MGTLRIPLPYYTSALALVFLIGVKWPDQGWSCPPECICFNLQVNCQSRGLDNVPDSVPLTTRELILSKNYFKEIPPLEISYLHDLVYLDCSHNMIEMDGESSFPAAEKLIYLDLSFNHLTIISSHTFSELHRLVFLNISSNRLITKIMEDAFTPTRLLRSIDASFCGFDSLSVKTVDHLHNLHILGIKGNPLDCNCTFLELCSWLRNTFAVMDTKPRIKLIDSDEITCKKPAKLEGWQIFKAEDEVHHECLLHVKIMDLVILGLITFCIFIGGTVVAGMIGMTTVIYHHPVMKVGDESDEEEEYKIYASNI</sequence>
<feature type="chain" id="PRO_5040373190" description="LRRNT domain-containing protein" evidence="14">
    <location>
        <begin position="32"/>
        <end position="311"/>
    </location>
</feature>
<evidence type="ECO:0000256" key="2">
    <source>
        <dbReference type="ARBA" id="ARBA00022448"/>
    </source>
</evidence>
<evidence type="ECO:0000256" key="4">
    <source>
        <dbReference type="ARBA" id="ARBA00022614"/>
    </source>
</evidence>
<feature type="domain" description="LRRNT" evidence="15">
    <location>
        <begin position="31"/>
        <end position="63"/>
    </location>
</feature>
<dbReference type="InterPro" id="IPR001611">
    <property type="entry name" value="Leu-rich_rpt"/>
</dbReference>
<keyword evidence="12" id="KW-0407">Ion channel</keyword>
<dbReference type="EMBL" id="JAPFRF010000024">
    <property type="protein sequence ID" value="KAJ7303258.1"/>
    <property type="molecule type" value="Genomic_DNA"/>
</dbReference>
<proteinExistence type="predicted"/>
<dbReference type="GO" id="GO:0008076">
    <property type="term" value="C:voltage-gated potassium channel complex"/>
    <property type="evidence" value="ECO:0007669"/>
    <property type="project" value="TreeGrafter"/>
</dbReference>
<dbReference type="Proteomes" id="UP001142489">
    <property type="component" value="Unassembled WGS sequence"/>
</dbReference>
<dbReference type="Gene3D" id="3.80.10.10">
    <property type="entry name" value="Ribonuclease Inhibitor"/>
    <property type="match status" value="1"/>
</dbReference>
<keyword evidence="4" id="KW-0433">Leucine-rich repeat</keyword>
<keyword evidence="2" id="KW-0813">Transport</keyword>
<keyword evidence="9" id="KW-0406">Ion transport</keyword>
<keyword evidence="11" id="KW-1015">Disulfide bond</keyword>
<organism evidence="16 17">
    <name type="scientific">Phrynocephalus forsythii</name>
    <dbReference type="NCBI Taxonomy" id="171643"/>
    <lineage>
        <taxon>Eukaryota</taxon>
        <taxon>Metazoa</taxon>
        <taxon>Chordata</taxon>
        <taxon>Craniata</taxon>
        <taxon>Vertebrata</taxon>
        <taxon>Euteleostomi</taxon>
        <taxon>Lepidosauria</taxon>
        <taxon>Squamata</taxon>
        <taxon>Bifurcata</taxon>
        <taxon>Unidentata</taxon>
        <taxon>Episquamata</taxon>
        <taxon>Toxicofera</taxon>
        <taxon>Iguania</taxon>
        <taxon>Acrodonta</taxon>
        <taxon>Agamidae</taxon>
        <taxon>Agaminae</taxon>
        <taxon>Phrynocephalus</taxon>
    </lineage>
</organism>
<keyword evidence="7" id="KW-0677">Repeat</keyword>
<evidence type="ECO:0000256" key="7">
    <source>
        <dbReference type="ARBA" id="ARBA00022737"/>
    </source>
</evidence>
<dbReference type="SMART" id="SM00013">
    <property type="entry name" value="LRRNT"/>
    <property type="match status" value="1"/>
</dbReference>
<evidence type="ECO:0000256" key="1">
    <source>
        <dbReference type="ARBA" id="ARBA00004162"/>
    </source>
</evidence>
<evidence type="ECO:0000313" key="17">
    <source>
        <dbReference type="Proteomes" id="UP001142489"/>
    </source>
</evidence>
<dbReference type="Pfam" id="PF01462">
    <property type="entry name" value="LRRNT"/>
    <property type="match status" value="1"/>
</dbReference>
<evidence type="ECO:0000256" key="10">
    <source>
        <dbReference type="ARBA" id="ARBA00023136"/>
    </source>
</evidence>
<accession>A0A9Q0X5H7</accession>
<evidence type="ECO:0000256" key="3">
    <source>
        <dbReference type="ARBA" id="ARBA00022475"/>
    </source>
</evidence>
<reference evidence="16" key="1">
    <citation type="journal article" date="2023" name="DNA Res.">
        <title>Chromosome-level genome assembly of Phrynocephalus forsythii using third-generation DNA sequencing and Hi-C analysis.</title>
        <authorList>
            <person name="Qi Y."/>
            <person name="Zhao W."/>
            <person name="Zhao Y."/>
            <person name="Niu C."/>
            <person name="Cao S."/>
            <person name="Zhang Y."/>
        </authorList>
    </citation>
    <scope>NUCLEOTIDE SEQUENCE</scope>
    <source>
        <tissue evidence="16">Muscle</tissue>
    </source>
</reference>
<evidence type="ECO:0000256" key="11">
    <source>
        <dbReference type="ARBA" id="ARBA00023157"/>
    </source>
</evidence>
<keyword evidence="5 13" id="KW-0812">Transmembrane</keyword>
<evidence type="ECO:0000313" key="16">
    <source>
        <dbReference type="EMBL" id="KAJ7303258.1"/>
    </source>
</evidence>
<dbReference type="SUPFAM" id="SSF52058">
    <property type="entry name" value="L domain-like"/>
    <property type="match status" value="1"/>
</dbReference>
<evidence type="ECO:0000256" key="9">
    <source>
        <dbReference type="ARBA" id="ARBA00023065"/>
    </source>
</evidence>
<dbReference type="PANTHER" id="PTHR46473">
    <property type="entry name" value="GH08155P"/>
    <property type="match status" value="1"/>
</dbReference>
<name>A0A9Q0X5H7_9SAUR</name>
<dbReference type="InterPro" id="IPR051432">
    <property type="entry name" value="KCNMA1_auxiliary"/>
</dbReference>
<evidence type="ECO:0000259" key="15">
    <source>
        <dbReference type="SMART" id="SM00013"/>
    </source>
</evidence>
<dbReference type="AlphaFoldDB" id="A0A9Q0X5H7"/>
<comment type="caution">
    <text evidence="16">The sequence shown here is derived from an EMBL/GenBank/DDBJ whole genome shotgun (WGS) entry which is preliminary data.</text>
</comment>
<evidence type="ECO:0000256" key="12">
    <source>
        <dbReference type="ARBA" id="ARBA00023303"/>
    </source>
</evidence>
<evidence type="ECO:0000256" key="6">
    <source>
        <dbReference type="ARBA" id="ARBA00022729"/>
    </source>
</evidence>
<keyword evidence="10 13" id="KW-0472">Membrane</keyword>